<dbReference type="InterPro" id="IPR021109">
    <property type="entry name" value="Peptidase_aspartic_dom_sf"/>
</dbReference>
<dbReference type="CDD" id="cd00303">
    <property type="entry name" value="retropepsin_like"/>
    <property type="match status" value="1"/>
</dbReference>
<reference evidence="2" key="1">
    <citation type="journal article" date="2016" name="Nat. Genet.">
        <title>The genome sequences of Arachis duranensis and Arachis ipaensis, the diploid ancestors of cultivated peanut.</title>
        <authorList>
            <person name="Bertioli D.J."/>
            <person name="Cannon S.B."/>
            <person name="Froenicke L."/>
            <person name="Huang G."/>
            <person name="Farmer A.D."/>
            <person name="Cannon E.K."/>
            <person name="Liu X."/>
            <person name="Gao D."/>
            <person name="Clevenger J."/>
            <person name="Dash S."/>
            <person name="Ren L."/>
            <person name="Moretzsohn M.C."/>
            <person name="Shirasawa K."/>
            <person name="Huang W."/>
            <person name="Vidigal B."/>
            <person name="Abernathy B."/>
            <person name="Chu Y."/>
            <person name="Niederhuth C.E."/>
            <person name="Umale P."/>
            <person name="Araujo A.C."/>
            <person name="Kozik A."/>
            <person name="Kim K.D."/>
            <person name="Burow M.D."/>
            <person name="Varshney R.K."/>
            <person name="Wang X."/>
            <person name="Zhang X."/>
            <person name="Barkley N."/>
            <person name="Guimaraes P.M."/>
            <person name="Isobe S."/>
            <person name="Guo B."/>
            <person name="Liao B."/>
            <person name="Stalker H.T."/>
            <person name="Schmitz R.J."/>
            <person name="Scheffler B.E."/>
            <person name="Leal-Bertioli S.C."/>
            <person name="Xun X."/>
            <person name="Jackson S.A."/>
            <person name="Michelmore R."/>
            <person name="Ozias-Akins P."/>
        </authorList>
    </citation>
    <scope>NUCLEOTIDE SEQUENCE [LARGE SCALE GENOMIC DNA]</scope>
    <source>
        <strain evidence="2">cv. V14167</strain>
    </source>
</reference>
<sequence length="412" mass="46918">MANLRGECKAITLRSRKVVEETTPNLENHEEEAAKKLENKKKEETTGLSLPKPILKPYVPKAPYPQRLRKDGKDNQSSRFLEIFKKLQINIPFVKALEQMPLYAKFLKELMTRKRNWGEKETIVLTEECSAIIQKKLPQKMKDPGSFQIPCIIGDITIEKALCDLGASINLMSLNMMRRMRSEEAKPTRMALKLADRTFKFSHGVVEDLLVKVGEFIFPADFVVLDMEEEANTSIILGRPFLATVGAIIDVQKGELALRLHEEKMIFNVFKAMSYPKESIGECMMVDTIEQIVQEVLEEEQYEGSMELEQQAPREEPPQGTMESSIMTNHKDNNGEEAPKLELKNLPLSLKYAYLGDNSTYPVIINSSLSKEQEEELIQVLKQHKDAIGWTLTDLKGISLSMCMHKILLEEG</sequence>
<name>A0A6P4CE55_ARADU</name>
<dbReference type="PANTHER" id="PTHR33067:SF9">
    <property type="entry name" value="RNA-DIRECTED DNA POLYMERASE"/>
    <property type="match status" value="1"/>
</dbReference>
<dbReference type="KEGG" id="adu:107474341"/>
<dbReference type="AlphaFoldDB" id="A0A6P4CE55"/>
<reference evidence="3" key="2">
    <citation type="submission" date="2025-08" db="UniProtKB">
        <authorList>
            <consortium name="RefSeq"/>
        </authorList>
    </citation>
    <scope>IDENTIFICATION</scope>
    <source>
        <tissue evidence="3">Whole plant</tissue>
    </source>
</reference>
<protein>
    <submittedName>
        <fullName evidence="3">Uncharacterized protein LOC107474341</fullName>
    </submittedName>
</protein>
<feature type="region of interest" description="Disordered" evidence="1">
    <location>
        <begin position="303"/>
        <end position="337"/>
    </location>
</feature>
<organism evidence="2 3">
    <name type="scientific">Arachis duranensis</name>
    <name type="common">Wild peanut</name>
    <dbReference type="NCBI Taxonomy" id="130453"/>
    <lineage>
        <taxon>Eukaryota</taxon>
        <taxon>Viridiplantae</taxon>
        <taxon>Streptophyta</taxon>
        <taxon>Embryophyta</taxon>
        <taxon>Tracheophyta</taxon>
        <taxon>Spermatophyta</taxon>
        <taxon>Magnoliopsida</taxon>
        <taxon>eudicotyledons</taxon>
        <taxon>Gunneridae</taxon>
        <taxon>Pentapetalae</taxon>
        <taxon>rosids</taxon>
        <taxon>fabids</taxon>
        <taxon>Fabales</taxon>
        <taxon>Fabaceae</taxon>
        <taxon>Papilionoideae</taxon>
        <taxon>50 kb inversion clade</taxon>
        <taxon>dalbergioids sensu lato</taxon>
        <taxon>Dalbergieae</taxon>
        <taxon>Pterocarpus clade</taxon>
        <taxon>Arachis</taxon>
    </lineage>
</organism>
<dbReference type="Gene3D" id="2.40.70.10">
    <property type="entry name" value="Acid Proteases"/>
    <property type="match status" value="1"/>
</dbReference>
<keyword evidence="2" id="KW-1185">Reference proteome</keyword>
<feature type="region of interest" description="Disordered" evidence="1">
    <location>
        <begin position="21"/>
        <end position="50"/>
    </location>
</feature>
<dbReference type="Proteomes" id="UP000515211">
    <property type="component" value="Chromosome 2"/>
</dbReference>
<evidence type="ECO:0000256" key="1">
    <source>
        <dbReference type="SAM" id="MobiDB-lite"/>
    </source>
</evidence>
<gene>
    <name evidence="3" type="primary">LOC107474341</name>
</gene>
<evidence type="ECO:0000313" key="3">
    <source>
        <dbReference type="RefSeq" id="XP_015949453.1"/>
    </source>
</evidence>
<accession>A0A6P4CE55</accession>
<dbReference type="PANTHER" id="PTHR33067">
    <property type="entry name" value="RNA-DIRECTED DNA POLYMERASE-RELATED"/>
    <property type="match status" value="1"/>
</dbReference>
<evidence type="ECO:0000313" key="2">
    <source>
        <dbReference type="Proteomes" id="UP000515211"/>
    </source>
</evidence>
<proteinExistence type="predicted"/>
<feature type="compositionally biased region" description="Basic and acidic residues" evidence="1">
    <location>
        <begin position="27"/>
        <end position="45"/>
    </location>
</feature>
<dbReference type="GeneID" id="107474341"/>
<dbReference type="RefSeq" id="XP_015949453.1">
    <property type="nucleotide sequence ID" value="XM_016093967.1"/>
</dbReference>